<feature type="compositionally biased region" description="Polar residues" evidence="1">
    <location>
        <begin position="94"/>
        <end position="113"/>
    </location>
</feature>
<dbReference type="InParanoid" id="A0A1E7FMX1"/>
<dbReference type="KEGG" id="fcy:FRACYDRAFT_235568"/>
<feature type="region of interest" description="Disordered" evidence="1">
    <location>
        <begin position="144"/>
        <end position="167"/>
    </location>
</feature>
<dbReference type="EMBL" id="KV784355">
    <property type="protein sequence ID" value="OEU19511.1"/>
    <property type="molecule type" value="Genomic_DNA"/>
</dbReference>
<feature type="transmembrane region" description="Helical" evidence="2">
    <location>
        <begin position="40"/>
        <end position="57"/>
    </location>
</feature>
<evidence type="ECO:0000256" key="1">
    <source>
        <dbReference type="SAM" id="MobiDB-lite"/>
    </source>
</evidence>
<reference evidence="3 4" key="1">
    <citation type="submission" date="2016-09" db="EMBL/GenBank/DDBJ databases">
        <title>Extensive genetic diversity and differential bi-allelic expression allows diatom success in the polar Southern Ocean.</title>
        <authorList>
            <consortium name="DOE Joint Genome Institute"/>
            <person name="Mock T."/>
            <person name="Otillar R.P."/>
            <person name="Strauss J."/>
            <person name="Dupont C."/>
            <person name="Frickenhaus S."/>
            <person name="Maumus F."/>
            <person name="Mcmullan M."/>
            <person name="Sanges R."/>
            <person name="Schmutz J."/>
            <person name="Toseland A."/>
            <person name="Valas R."/>
            <person name="Veluchamy A."/>
            <person name="Ward B.J."/>
            <person name="Allen A."/>
            <person name="Barry K."/>
            <person name="Falciatore A."/>
            <person name="Ferrante M."/>
            <person name="Fortunato A.E."/>
            <person name="Gloeckner G."/>
            <person name="Gruber A."/>
            <person name="Hipkin R."/>
            <person name="Janech M."/>
            <person name="Kroth P."/>
            <person name="Leese F."/>
            <person name="Lindquist E."/>
            <person name="Lyon B.R."/>
            <person name="Martin J."/>
            <person name="Mayer C."/>
            <person name="Parker M."/>
            <person name="Quesneville H."/>
            <person name="Raymond J."/>
            <person name="Uhlig C."/>
            <person name="Valentin K.U."/>
            <person name="Worden A.Z."/>
            <person name="Armbrust E.V."/>
            <person name="Bowler C."/>
            <person name="Green B."/>
            <person name="Moulton V."/>
            <person name="Van Oosterhout C."/>
            <person name="Grigoriev I."/>
        </authorList>
    </citation>
    <scope>NUCLEOTIDE SEQUENCE [LARGE SCALE GENOMIC DNA]</scope>
    <source>
        <strain evidence="3 4">CCMP1102</strain>
    </source>
</reference>
<gene>
    <name evidence="3" type="ORF">FRACYDRAFT_235568</name>
</gene>
<keyword evidence="2" id="KW-0812">Transmembrane</keyword>
<feature type="region of interest" description="Disordered" evidence="1">
    <location>
        <begin position="537"/>
        <end position="575"/>
    </location>
</feature>
<keyword evidence="2" id="KW-0472">Membrane</keyword>
<protein>
    <submittedName>
        <fullName evidence="3">Uncharacterized protein</fullName>
    </submittedName>
</protein>
<evidence type="ECO:0000313" key="3">
    <source>
        <dbReference type="EMBL" id="OEU19511.1"/>
    </source>
</evidence>
<feature type="region of interest" description="Disordered" evidence="1">
    <location>
        <begin position="76"/>
        <end position="113"/>
    </location>
</feature>
<keyword evidence="2" id="KW-1133">Transmembrane helix</keyword>
<organism evidence="3 4">
    <name type="scientific">Fragilariopsis cylindrus CCMP1102</name>
    <dbReference type="NCBI Taxonomy" id="635003"/>
    <lineage>
        <taxon>Eukaryota</taxon>
        <taxon>Sar</taxon>
        <taxon>Stramenopiles</taxon>
        <taxon>Ochrophyta</taxon>
        <taxon>Bacillariophyta</taxon>
        <taxon>Bacillariophyceae</taxon>
        <taxon>Bacillariophycidae</taxon>
        <taxon>Bacillariales</taxon>
        <taxon>Bacillariaceae</taxon>
        <taxon>Fragilariopsis</taxon>
    </lineage>
</organism>
<name>A0A1E7FMX1_9STRA</name>
<keyword evidence="4" id="KW-1185">Reference proteome</keyword>
<dbReference type="AlphaFoldDB" id="A0A1E7FMX1"/>
<feature type="compositionally biased region" description="Basic and acidic residues" evidence="1">
    <location>
        <begin position="541"/>
        <end position="560"/>
    </location>
</feature>
<evidence type="ECO:0000256" key="2">
    <source>
        <dbReference type="SAM" id="Phobius"/>
    </source>
</evidence>
<sequence>MVNVNLNQTQPSSSASSSASASAMVMMSMTKNKTKTRSRFNIIIGIIFLLIICSIIFNSNNLPRISNIINTNMNTNSMSSQRQRQRQSLHQRLDSGSGSQRSDTDLLGSQQLPNGLQCDVSGTYHYSNGRYHYYKNSSDFRNSQKQKHQAVLQSPVQLQDGGGKQSRQVQQSKVSGLVGLYGTMYCVTGTDAYILKGFLPVIQYLKNGLNIPNANIRAQQRELQLLSQSQKLSQQEQSQNQWALATDQHLCQNSKALQSILPFFDVIIILSPNEVVDNEDNNNDHRILKRNENKFGTGSREEYKDKEMLRQTRIYKVKGFEEGPYPITIFIDVDMIPCNSHFAVTLINKTMNDQNNNYIDNAPNNDNNSHNEQYKLVPFDIALTSKDGGIDAGSFNSSGIDAGTRTRTINYNNNIQNINTNHFKAIPKKNRRHDIQQDYNLHNTACVILNMNSHKTKELLKRNKELFISSKNPKYIHDQPSLGKIMYTMMLESKLQATNSATTSASSVSNNNNNDVLKHIDMDDKLVCRSGTNNKRPVTCDYHKKDDKDKDNDNESDVKKRILRKKKNNNNNNKGKVVEDEETYCLLAHKIEM</sequence>
<proteinExistence type="predicted"/>
<evidence type="ECO:0000313" key="4">
    <source>
        <dbReference type="Proteomes" id="UP000095751"/>
    </source>
</evidence>
<dbReference type="Proteomes" id="UP000095751">
    <property type="component" value="Unassembled WGS sequence"/>
</dbReference>
<accession>A0A1E7FMX1</accession>